<proteinExistence type="predicted"/>
<dbReference type="EMBL" id="LWUJ01000010">
    <property type="protein sequence ID" value="OAL10490.1"/>
    <property type="molecule type" value="Genomic_DNA"/>
</dbReference>
<evidence type="ECO:0000256" key="1">
    <source>
        <dbReference type="SAM" id="Phobius"/>
    </source>
</evidence>
<keyword evidence="1" id="KW-0812">Transmembrane</keyword>
<dbReference type="RefSeq" id="WP_187149723.1">
    <property type="nucleotide sequence ID" value="NZ_LWUJ01000010.1"/>
</dbReference>
<name>A0A1A9QFL6_9MOLU</name>
<accession>A0A1A9QFL6</accession>
<keyword evidence="1" id="KW-0472">Membrane</keyword>
<dbReference type="Proteomes" id="UP000077623">
    <property type="component" value="Unassembled WGS sequence"/>
</dbReference>
<evidence type="ECO:0000313" key="3">
    <source>
        <dbReference type="Proteomes" id="UP000077623"/>
    </source>
</evidence>
<dbReference type="AlphaFoldDB" id="A0A1A9QFL6"/>
<protein>
    <submittedName>
        <fullName evidence="2">Uncharacterized protein</fullName>
    </submittedName>
</protein>
<comment type="caution">
    <text evidence="2">The sequence shown here is derived from an EMBL/GenBank/DDBJ whole genome shotgun (WGS) entry which is preliminary data.</text>
</comment>
<organism evidence="2 3">
    <name type="scientific">Candidatus Mycoplasma haematobovis</name>
    <dbReference type="NCBI Taxonomy" id="432608"/>
    <lineage>
        <taxon>Bacteria</taxon>
        <taxon>Bacillati</taxon>
        <taxon>Mycoplasmatota</taxon>
        <taxon>Mollicutes</taxon>
        <taxon>Mycoplasmataceae</taxon>
        <taxon>Mycoplasma</taxon>
    </lineage>
</organism>
<dbReference type="STRING" id="432608.A6V39_00300"/>
<keyword evidence="1" id="KW-1133">Transmembrane helix</keyword>
<gene>
    <name evidence="2" type="ORF">A6V39_00300</name>
</gene>
<keyword evidence="3" id="KW-1185">Reference proteome</keyword>
<feature type="transmembrane region" description="Helical" evidence="1">
    <location>
        <begin position="6"/>
        <end position="27"/>
    </location>
</feature>
<sequence length="170" mass="18267">MTTKSILYAVAGVSVAGGTLGGGYYLLKPKASEETNAVIAPAGNIPPKPSEQDDRLTNPLPKQQKTIQQLFKDESIAPLNTGDGEEDKENWGKLVAKFLESSTAQTEKISADIKANKGSTDNTAANIKALKGACKLLLDKQEGSEDFEKNKQLATNWCTNGSEFLQPPRQ</sequence>
<evidence type="ECO:0000313" key="2">
    <source>
        <dbReference type="EMBL" id="OAL10490.1"/>
    </source>
</evidence>
<reference evidence="3" key="1">
    <citation type="submission" date="2016-04" db="EMBL/GenBank/DDBJ databases">
        <authorList>
            <person name="Quiroz-Castaneda R.E."/>
            <person name="Martinez-Ocampo F."/>
        </authorList>
    </citation>
    <scope>NUCLEOTIDE SEQUENCE [LARGE SCALE GENOMIC DNA]</scope>
    <source>
        <strain evidence="3">INIFAP01</strain>
    </source>
</reference>